<keyword evidence="2" id="KW-0813">Transport</keyword>
<organism evidence="8 9">
    <name type="scientific">Methylophaga lonarensis MPL</name>
    <dbReference type="NCBI Taxonomy" id="1286106"/>
    <lineage>
        <taxon>Bacteria</taxon>
        <taxon>Pseudomonadati</taxon>
        <taxon>Pseudomonadota</taxon>
        <taxon>Gammaproteobacteria</taxon>
        <taxon>Thiotrichales</taxon>
        <taxon>Piscirickettsiaceae</taxon>
        <taxon>Methylophaga</taxon>
    </lineage>
</organism>
<evidence type="ECO:0000256" key="5">
    <source>
        <dbReference type="ARBA" id="ARBA00023136"/>
    </source>
</evidence>
<evidence type="ECO:0000256" key="6">
    <source>
        <dbReference type="SAM" id="Phobius"/>
    </source>
</evidence>
<evidence type="ECO:0000256" key="3">
    <source>
        <dbReference type="ARBA" id="ARBA00022692"/>
    </source>
</evidence>
<dbReference type="GO" id="GO:0015093">
    <property type="term" value="F:ferrous iron transmembrane transporter activity"/>
    <property type="evidence" value="ECO:0007669"/>
    <property type="project" value="TreeGrafter"/>
</dbReference>
<feature type="transmembrane region" description="Helical" evidence="6">
    <location>
        <begin position="113"/>
        <end position="132"/>
    </location>
</feature>
<feature type="transmembrane region" description="Helical" evidence="6">
    <location>
        <begin position="186"/>
        <end position="204"/>
    </location>
</feature>
<dbReference type="PATRIC" id="fig|1286106.3.peg.793"/>
<proteinExistence type="predicted"/>
<dbReference type="GO" id="GO:0006882">
    <property type="term" value="P:intracellular zinc ion homeostasis"/>
    <property type="evidence" value="ECO:0007669"/>
    <property type="project" value="TreeGrafter"/>
</dbReference>
<keyword evidence="4 6" id="KW-1133">Transmembrane helix</keyword>
<gene>
    <name evidence="8" type="ORF">MPL1_03950</name>
</gene>
<evidence type="ECO:0000313" key="9">
    <source>
        <dbReference type="Proteomes" id="UP000012019"/>
    </source>
</evidence>
<dbReference type="STRING" id="1286106.MPL1_03950"/>
<dbReference type="PROSITE" id="PS51257">
    <property type="entry name" value="PROKAR_LIPOPROTEIN"/>
    <property type="match status" value="1"/>
</dbReference>
<dbReference type="AlphaFoldDB" id="M7NXY1"/>
<dbReference type="OrthoDB" id="268546at2"/>
<dbReference type="InterPro" id="IPR027469">
    <property type="entry name" value="Cation_efflux_TMD_sf"/>
</dbReference>
<dbReference type="RefSeq" id="WP_009725814.1">
    <property type="nucleotide sequence ID" value="NZ_APHR01000017.1"/>
</dbReference>
<feature type="domain" description="Cation efflux protein transmembrane" evidence="7">
    <location>
        <begin position="10"/>
        <end position="211"/>
    </location>
</feature>
<dbReference type="PANTHER" id="PTHR43840">
    <property type="entry name" value="MITOCHONDRIAL METAL TRANSPORTER 1-RELATED"/>
    <property type="match status" value="1"/>
</dbReference>
<evidence type="ECO:0000313" key="8">
    <source>
        <dbReference type="EMBL" id="EMR13658.1"/>
    </source>
</evidence>
<feature type="transmembrane region" description="Helical" evidence="6">
    <location>
        <begin position="78"/>
        <end position="101"/>
    </location>
</feature>
<feature type="transmembrane region" description="Helical" evidence="6">
    <location>
        <begin position="36"/>
        <end position="57"/>
    </location>
</feature>
<reference evidence="8 9" key="1">
    <citation type="journal article" date="2013" name="Genome Announc.">
        <title>Draft Genome Sequence of Methylophaga lonarensis MPLT, a Haloalkaliphilic (Non-Methane-Utilizing) Methylotroph.</title>
        <authorList>
            <person name="Shetty S.A."/>
            <person name="Marathe N.P."/>
            <person name="Munot H."/>
            <person name="Antony C.P."/>
            <person name="Dhotre D.P."/>
            <person name="Murrell J.C."/>
            <person name="Shouche Y.S."/>
        </authorList>
    </citation>
    <scope>NUCLEOTIDE SEQUENCE [LARGE SCALE GENOMIC DNA]</scope>
    <source>
        <strain evidence="8 9">MPL</strain>
    </source>
</reference>
<accession>M7NXY1</accession>
<dbReference type="PANTHER" id="PTHR43840:SF15">
    <property type="entry name" value="MITOCHONDRIAL METAL TRANSPORTER 1-RELATED"/>
    <property type="match status" value="1"/>
</dbReference>
<sequence length="294" mass="31891">MRTNIERRVLMVSAISAACFSISGLILGLLSGSVMILFDSAYSLLSLALASLSLLALKLAHQPANNDYPFGRITIEPIAILVKGVVIALVCLVSMAFSLVSLLQGGREVNLDLALLFGVVNVTGCAVTWAYIHHRKKDVNTALVNAEQRQWQMDTWLSAAVLLGFMATFAMSYTQFAEYARYADPLMVLVIAGYFSYIPVRLIAQALRQILFAAPAGDIRAQIDAKLSDHGIASDKPLRIAQVGSFLIAQLPARLDASCQPLIHGAMYEVAQQQQLRLLLVQGVQADIESGSVR</sequence>
<dbReference type="GO" id="GO:0015086">
    <property type="term" value="F:cadmium ion transmembrane transporter activity"/>
    <property type="evidence" value="ECO:0007669"/>
    <property type="project" value="TreeGrafter"/>
</dbReference>
<feature type="transmembrane region" description="Helical" evidence="6">
    <location>
        <begin position="9"/>
        <end position="30"/>
    </location>
</feature>
<dbReference type="GO" id="GO:0015341">
    <property type="term" value="F:zinc efflux antiporter activity"/>
    <property type="evidence" value="ECO:0007669"/>
    <property type="project" value="TreeGrafter"/>
</dbReference>
<protein>
    <recommendedName>
        <fullName evidence="7">Cation efflux protein transmembrane domain-containing protein</fullName>
    </recommendedName>
</protein>
<evidence type="ECO:0000256" key="1">
    <source>
        <dbReference type="ARBA" id="ARBA00004141"/>
    </source>
</evidence>
<dbReference type="GO" id="GO:0005886">
    <property type="term" value="C:plasma membrane"/>
    <property type="evidence" value="ECO:0007669"/>
    <property type="project" value="TreeGrafter"/>
</dbReference>
<comment type="subcellular location">
    <subcellularLocation>
        <location evidence="1">Membrane</location>
        <topology evidence="1">Multi-pass membrane protein</topology>
    </subcellularLocation>
</comment>
<dbReference type="eggNOG" id="COG3965">
    <property type="taxonomic scope" value="Bacteria"/>
</dbReference>
<evidence type="ECO:0000256" key="4">
    <source>
        <dbReference type="ARBA" id="ARBA00022989"/>
    </source>
</evidence>
<dbReference type="InterPro" id="IPR058533">
    <property type="entry name" value="Cation_efflux_TM"/>
</dbReference>
<evidence type="ECO:0000259" key="7">
    <source>
        <dbReference type="Pfam" id="PF01545"/>
    </source>
</evidence>
<name>M7NXY1_9GAMM</name>
<keyword evidence="5 6" id="KW-0472">Membrane</keyword>
<evidence type="ECO:0000256" key="2">
    <source>
        <dbReference type="ARBA" id="ARBA00022448"/>
    </source>
</evidence>
<dbReference type="Pfam" id="PF01545">
    <property type="entry name" value="Cation_efflux"/>
    <property type="match status" value="1"/>
</dbReference>
<dbReference type="EMBL" id="APHR01000017">
    <property type="protein sequence ID" value="EMR13658.1"/>
    <property type="molecule type" value="Genomic_DNA"/>
</dbReference>
<dbReference type="Gene3D" id="1.20.1510.10">
    <property type="entry name" value="Cation efflux protein transmembrane domain"/>
    <property type="match status" value="1"/>
</dbReference>
<comment type="caution">
    <text evidence="8">The sequence shown here is derived from an EMBL/GenBank/DDBJ whole genome shotgun (WGS) entry which is preliminary data.</text>
</comment>
<dbReference type="InterPro" id="IPR050291">
    <property type="entry name" value="CDF_Transporter"/>
</dbReference>
<feature type="transmembrane region" description="Helical" evidence="6">
    <location>
        <begin position="153"/>
        <end position="174"/>
    </location>
</feature>
<dbReference type="Proteomes" id="UP000012019">
    <property type="component" value="Unassembled WGS sequence"/>
</dbReference>
<dbReference type="SUPFAM" id="SSF161111">
    <property type="entry name" value="Cation efflux protein transmembrane domain-like"/>
    <property type="match status" value="1"/>
</dbReference>
<keyword evidence="9" id="KW-1185">Reference proteome</keyword>
<keyword evidence="3 6" id="KW-0812">Transmembrane</keyword>